<keyword evidence="6" id="KW-1185">Reference proteome</keyword>
<dbReference type="SUPFAM" id="SSF48403">
    <property type="entry name" value="Ankyrin repeat"/>
    <property type="match status" value="2"/>
</dbReference>
<evidence type="ECO:0000256" key="2">
    <source>
        <dbReference type="ARBA" id="ARBA00023043"/>
    </source>
</evidence>
<dbReference type="Proteomes" id="UP001595075">
    <property type="component" value="Unassembled WGS sequence"/>
</dbReference>
<feature type="repeat" description="ANK" evidence="3">
    <location>
        <begin position="1054"/>
        <end position="1086"/>
    </location>
</feature>
<name>A0ABR4BVQ0_9HELO</name>
<dbReference type="PROSITE" id="PS50297">
    <property type="entry name" value="ANK_REP_REGION"/>
    <property type="match status" value="3"/>
</dbReference>
<dbReference type="SMART" id="SM00248">
    <property type="entry name" value="ANK"/>
    <property type="match status" value="11"/>
</dbReference>
<dbReference type="InterPro" id="IPR036770">
    <property type="entry name" value="Ankyrin_rpt-contain_sf"/>
</dbReference>
<evidence type="ECO:0000256" key="3">
    <source>
        <dbReference type="PROSITE-ProRule" id="PRU00023"/>
    </source>
</evidence>
<evidence type="ECO:0000313" key="5">
    <source>
        <dbReference type="EMBL" id="KAL2061186.1"/>
    </source>
</evidence>
<proteinExistence type="predicted"/>
<dbReference type="InterPro" id="IPR002110">
    <property type="entry name" value="Ankyrin_rpt"/>
</dbReference>
<reference evidence="5 6" key="1">
    <citation type="journal article" date="2024" name="Commun. Biol.">
        <title>Comparative genomic analysis of thermophilic fungi reveals convergent evolutionary adaptations and gene losses.</title>
        <authorList>
            <person name="Steindorff A.S."/>
            <person name="Aguilar-Pontes M.V."/>
            <person name="Robinson A.J."/>
            <person name="Andreopoulos B."/>
            <person name="LaButti K."/>
            <person name="Kuo A."/>
            <person name="Mondo S."/>
            <person name="Riley R."/>
            <person name="Otillar R."/>
            <person name="Haridas S."/>
            <person name="Lipzen A."/>
            <person name="Grimwood J."/>
            <person name="Schmutz J."/>
            <person name="Clum A."/>
            <person name="Reid I.D."/>
            <person name="Moisan M.C."/>
            <person name="Butler G."/>
            <person name="Nguyen T.T.M."/>
            <person name="Dewar K."/>
            <person name="Conant G."/>
            <person name="Drula E."/>
            <person name="Henrissat B."/>
            <person name="Hansel C."/>
            <person name="Singer S."/>
            <person name="Hutchinson M.I."/>
            <person name="de Vries R.P."/>
            <person name="Natvig D.O."/>
            <person name="Powell A.J."/>
            <person name="Tsang A."/>
            <person name="Grigoriev I.V."/>
        </authorList>
    </citation>
    <scope>NUCLEOTIDE SEQUENCE [LARGE SCALE GENOMIC DNA]</scope>
    <source>
        <strain evidence="5 6">CBS 494.80</strain>
    </source>
</reference>
<evidence type="ECO:0000256" key="1">
    <source>
        <dbReference type="ARBA" id="ARBA00022737"/>
    </source>
</evidence>
<keyword evidence="2 3" id="KW-0040">ANK repeat</keyword>
<dbReference type="Gene3D" id="3.40.50.300">
    <property type="entry name" value="P-loop containing nucleotide triphosphate hydrolases"/>
    <property type="match status" value="1"/>
</dbReference>
<feature type="repeat" description="ANK" evidence="3">
    <location>
        <begin position="816"/>
        <end position="848"/>
    </location>
</feature>
<dbReference type="PROSITE" id="PS50837">
    <property type="entry name" value="NACHT"/>
    <property type="match status" value="1"/>
</dbReference>
<dbReference type="InterPro" id="IPR056884">
    <property type="entry name" value="NPHP3-like_N"/>
</dbReference>
<feature type="repeat" description="ANK" evidence="3">
    <location>
        <begin position="1225"/>
        <end position="1257"/>
    </location>
</feature>
<gene>
    <name evidence="5" type="ORF">VTL71DRAFT_7459</name>
</gene>
<evidence type="ECO:0000313" key="6">
    <source>
        <dbReference type="Proteomes" id="UP001595075"/>
    </source>
</evidence>
<accession>A0ABR4BVQ0</accession>
<dbReference type="PROSITE" id="PS50088">
    <property type="entry name" value="ANK_REPEAT"/>
    <property type="match status" value="5"/>
</dbReference>
<feature type="repeat" description="ANK" evidence="3">
    <location>
        <begin position="986"/>
        <end position="1019"/>
    </location>
</feature>
<dbReference type="EMBL" id="JAZHXI010000019">
    <property type="protein sequence ID" value="KAL2061186.1"/>
    <property type="molecule type" value="Genomic_DNA"/>
</dbReference>
<dbReference type="PANTHER" id="PTHR24173">
    <property type="entry name" value="ANKYRIN REPEAT CONTAINING"/>
    <property type="match status" value="1"/>
</dbReference>
<dbReference type="Pfam" id="PF12796">
    <property type="entry name" value="Ank_2"/>
    <property type="match status" value="4"/>
</dbReference>
<sequence length="1471" mass="165628">MSGLEIIGLAASLASIADATKKIYVFVEDVYKADEQRREILQQLRCLEDISETMEWIKQRLSEDEWEKRLDLSKPTNPAYGLKVALDKIEDLAHIDANNLRVWRTWGKVKWHYKKKKLEPLFLEVHRYGTNFIPILIRAQTKILSKDGSSTRTMMKQIEEDRKKDEEANKLLLLTNEEDRKKREEAGVTKMTTLVKEVEDLGVIAKARQIEEAKEYQKKVEKWLSILEFQSRQEAILAKVKREQGSSIGRWFIESDAFKVWRDGKLGVLKGLGEPGAGKTVLSSLIVDELQKQSPLTPVLYIFLEKAESHRQTPEALRGSLLKQLIQFNEAGLNTAIRDAFEKAFKRGASPDENITRALLKAEVQAYSHVFVIVDGLDEASDDSRDFVEEDLEGLDPEKIKILTMSRINTVESLRERFCNGCGTTCIRYHKCVDCFESQCDMCKNEGFDNIFFCISCYDGGKRCLHGTSHEMEETTDTKYEVEISTPDEEIERFVHASILADMPKPASETSTGRNVGKNELARSCAKLPALFEEVQTFVTQKAAGRFLLAREYVKSFKKKYSLADIRRMLRTEGSGELAPLYAEDIAWIVEKQDIGPLARRVLSVVYHAKRNLTLLELQQALATNDGDTGHDPEAIIHEDTIINATNGLIRIERLLSDDQDVDVIVRFDHLTRREYFDSSWQLWFSSGQVDIANTCLTFMNFEEFAKRFPSEELFKAREKDLPFISYAVQFWGDHVRDIGLKSTEIVEKAVTYLKDPSRVRAYIQAAWAANTRHKDKWDVRSSIHPLHICGWFGLEHLIPALGYSVADIDIKEMTHHQTPLMYACRRGNIETVKTFLELGANVNKQSQKGRTPLFEAILRLQNSLISQDPGKGSKVQKKGFNSKADIEKSERIVKLLLSAGTGVNKVNLDIQNPELRQRTVLITSIAYKQVSIALDILSHTDLDVNIADSEGTTALCLSACLGMTDVVARLLQFPSINIDQADKDGHQTALLFASRSSPTPDVVELLLSKGADPNKPDAHGKAPIFMSLQASNPDIFEAFETVSEIDLHCTDGDGRSLLHWAAEFGNLSAINKLEAKKLSIESQDKLGTRPLHDACRHGNAEAADMLLKFGADQSAKDKLGRTPVVVALQYGHEDLVNICKVHGEELLLIDLPAWSLATTRQLDAIARLISTEPLCLNIREPRTECSALHCVLVENDMEESTVQTEILRTLLSDGKMDPDEPDRYGQTPLHYAAIYGNYEATRVLLEHKARPDVLDNFGFTPLLIAHKNQYTNQNLAVAIALIEEDVTIDESRLNLDDLLLAALKLESSTAVSYLIKAGASRMATDADGRTADIIAENSKNKDLIKALRDFTSRRVKPPMRAMSSKCVIPQLRDVNEEATEILDLIKHNKVTFNDTATSELDTRPIFARSVHIGQDVEYEAAEDIEAKMMPYSVPRARGEDEVKKMLGDMSLSIPSTFRDRNLMAERLQAV</sequence>
<dbReference type="InterPro" id="IPR007111">
    <property type="entry name" value="NACHT_NTPase"/>
</dbReference>
<evidence type="ECO:0000259" key="4">
    <source>
        <dbReference type="PROSITE" id="PS50837"/>
    </source>
</evidence>
<dbReference type="PANTHER" id="PTHR24173:SF83">
    <property type="entry name" value="SOCS BOX DOMAIN-CONTAINING PROTEIN"/>
    <property type="match status" value="1"/>
</dbReference>
<organism evidence="5 6">
    <name type="scientific">Oculimacula yallundae</name>
    <dbReference type="NCBI Taxonomy" id="86028"/>
    <lineage>
        <taxon>Eukaryota</taxon>
        <taxon>Fungi</taxon>
        <taxon>Dikarya</taxon>
        <taxon>Ascomycota</taxon>
        <taxon>Pezizomycotina</taxon>
        <taxon>Leotiomycetes</taxon>
        <taxon>Helotiales</taxon>
        <taxon>Ploettnerulaceae</taxon>
        <taxon>Oculimacula</taxon>
    </lineage>
</organism>
<dbReference type="Pfam" id="PF24883">
    <property type="entry name" value="NPHP3_N"/>
    <property type="match status" value="1"/>
</dbReference>
<comment type="caution">
    <text evidence="5">The sequence shown here is derived from an EMBL/GenBank/DDBJ whole genome shotgun (WGS) entry which is preliminary data.</text>
</comment>
<keyword evidence="1" id="KW-0677">Repeat</keyword>
<protein>
    <recommendedName>
        <fullName evidence="4">NACHT domain-containing protein</fullName>
    </recommendedName>
</protein>
<feature type="domain" description="NACHT" evidence="4">
    <location>
        <begin position="267"/>
        <end position="395"/>
    </location>
</feature>
<feature type="repeat" description="ANK" evidence="3">
    <location>
        <begin position="1087"/>
        <end position="1119"/>
    </location>
</feature>
<dbReference type="Gene3D" id="1.25.40.20">
    <property type="entry name" value="Ankyrin repeat-containing domain"/>
    <property type="match status" value="4"/>
</dbReference>
<dbReference type="InterPro" id="IPR027417">
    <property type="entry name" value="P-loop_NTPase"/>
</dbReference>